<keyword evidence="5" id="KW-1185">Reference proteome</keyword>
<organism evidence="4 5">
    <name type="scientific">Allonocardiopsis opalescens</name>
    <dbReference type="NCBI Taxonomy" id="1144618"/>
    <lineage>
        <taxon>Bacteria</taxon>
        <taxon>Bacillati</taxon>
        <taxon>Actinomycetota</taxon>
        <taxon>Actinomycetes</taxon>
        <taxon>Streptosporangiales</taxon>
        <taxon>Allonocardiopsis</taxon>
    </lineage>
</organism>
<evidence type="ECO:0000256" key="2">
    <source>
        <dbReference type="ARBA" id="ARBA00022898"/>
    </source>
</evidence>
<evidence type="ECO:0000313" key="5">
    <source>
        <dbReference type="Proteomes" id="UP000237846"/>
    </source>
</evidence>
<comment type="cofactor">
    <cofactor evidence="1">
        <name>pyridoxal 5'-phosphate</name>
        <dbReference type="ChEBI" id="CHEBI:597326"/>
    </cofactor>
</comment>
<dbReference type="Pfam" id="PF00202">
    <property type="entry name" value="Aminotran_3"/>
    <property type="match status" value="1"/>
</dbReference>
<comment type="caution">
    <text evidence="4">The sequence shown here is derived from an EMBL/GenBank/DDBJ whole genome shotgun (WGS) entry which is preliminary data.</text>
</comment>
<dbReference type="EMBL" id="PVZC01000002">
    <property type="protein sequence ID" value="PRY00822.1"/>
    <property type="molecule type" value="Genomic_DNA"/>
</dbReference>
<dbReference type="Proteomes" id="UP000237846">
    <property type="component" value="Unassembled WGS sequence"/>
</dbReference>
<dbReference type="AlphaFoldDB" id="A0A2T0QAI9"/>
<keyword evidence="2 3" id="KW-0663">Pyridoxal phosphate</keyword>
<evidence type="ECO:0000256" key="3">
    <source>
        <dbReference type="RuleBase" id="RU003560"/>
    </source>
</evidence>
<dbReference type="InterPro" id="IPR015421">
    <property type="entry name" value="PyrdxlP-dep_Trfase_major"/>
</dbReference>
<dbReference type="InterPro" id="IPR005814">
    <property type="entry name" value="Aminotrans_3"/>
</dbReference>
<comment type="similarity">
    <text evidence="3">Belongs to the class-III pyridoxal-phosphate-dependent aminotransferase family.</text>
</comment>
<reference evidence="4 5" key="1">
    <citation type="submission" date="2018-03" db="EMBL/GenBank/DDBJ databases">
        <title>Genomic Encyclopedia of Archaeal and Bacterial Type Strains, Phase II (KMG-II): from individual species to whole genera.</title>
        <authorList>
            <person name="Goeker M."/>
        </authorList>
    </citation>
    <scope>NUCLEOTIDE SEQUENCE [LARGE SCALE GENOMIC DNA]</scope>
    <source>
        <strain evidence="4 5">DSM 45601</strain>
    </source>
</reference>
<dbReference type="InterPro" id="IPR015422">
    <property type="entry name" value="PyrdxlP-dep_Trfase_small"/>
</dbReference>
<dbReference type="PANTHER" id="PTHR43713">
    <property type="entry name" value="GLUTAMATE-1-SEMIALDEHYDE 2,1-AMINOMUTASE"/>
    <property type="match status" value="1"/>
</dbReference>
<gene>
    <name evidence="4" type="ORF">CLV72_102454</name>
</gene>
<dbReference type="RefSeq" id="WP_245930010.1">
    <property type="nucleotide sequence ID" value="NZ_PVZC01000002.1"/>
</dbReference>
<protein>
    <submittedName>
        <fullName evidence="4">Glutamate-1-semialdehyde 2,1-aminomutase</fullName>
    </submittedName>
</protein>
<dbReference type="GO" id="GO:0008483">
    <property type="term" value="F:transaminase activity"/>
    <property type="evidence" value="ECO:0007669"/>
    <property type="project" value="InterPro"/>
</dbReference>
<dbReference type="SUPFAM" id="SSF53383">
    <property type="entry name" value="PLP-dependent transferases"/>
    <property type="match status" value="1"/>
</dbReference>
<dbReference type="GO" id="GO:0030170">
    <property type="term" value="F:pyridoxal phosphate binding"/>
    <property type="evidence" value="ECO:0007669"/>
    <property type="project" value="InterPro"/>
</dbReference>
<evidence type="ECO:0000256" key="1">
    <source>
        <dbReference type="ARBA" id="ARBA00001933"/>
    </source>
</evidence>
<proteinExistence type="inferred from homology"/>
<name>A0A2T0QAI9_9ACTN</name>
<evidence type="ECO:0000313" key="4">
    <source>
        <dbReference type="EMBL" id="PRY00822.1"/>
    </source>
</evidence>
<dbReference type="Gene3D" id="3.90.1150.10">
    <property type="entry name" value="Aspartate Aminotransferase, domain 1"/>
    <property type="match status" value="1"/>
</dbReference>
<accession>A0A2T0QAI9</accession>
<dbReference type="Gene3D" id="3.40.640.10">
    <property type="entry name" value="Type I PLP-dependent aspartate aminotransferase-like (Major domain)"/>
    <property type="match status" value="1"/>
</dbReference>
<sequence>MTQPSTRPAGRHPHSDADLRARAARAVPGGMYGHLNAALFPPDFPQFFVRGEGARTVDADGREYIDLMSSWGPILLGHRHPRVEEAVAAQLARGDTLNGPGPVFVELAELLIELVPSADWAMFSKNGTDATSQALVVARAATGRAKVLMAHGAYHGANSWFTPATVGLTPADRADFVEFAYNDLASAERAAASAEGDVAAIIVTPFRHDAFEDQELADPAFARGLRALADRIGAALVIDDVRAGWRLDLGGSWEPLGVRPDLTAWSKALGNGHPIAAVTGTDALRDAAASLYSTGSFWFSAAPMAAAVATLETLRDTGGIAAMARAGELLRAGLAEQAAAHGLAVTQSGPPQIPFLTFADDTSFEKAYHWTTAALAAGVYVHPWHNWFLNTAHTEDEIRTALERTDDAFASTRRRFGAD</sequence>
<dbReference type="InterPro" id="IPR015424">
    <property type="entry name" value="PyrdxlP-dep_Trfase"/>
</dbReference>
<dbReference type="PANTHER" id="PTHR43713:SF3">
    <property type="entry name" value="GLUTAMATE-1-SEMIALDEHYDE 2,1-AMINOMUTASE 1, CHLOROPLASTIC-RELATED"/>
    <property type="match status" value="1"/>
</dbReference>